<evidence type="ECO:0000256" key="6">
    <source>
        <dbReference type="ARBA" id="ARBA00022989"/>
    </source>
</evidence>
<evidence type="ECO:0000256" key="1">
    <source>
        <dbReference type="ARBA" id="ARBA00004651"/>
    </source>
</evidence>
<dbReference type="FunFam" id="1.20.1640.10:FF:000004">
    <property type="entry name" value="Protein translocase subunit SecD"/>
    <property type="match status" value="1"/>
</dbReference>
<dbReference type="InterPro" id="IPR048634">
    <property type="entry name" value="SecD_SecF_C"/>
</dbReference>
<evidence type="ECO:0000256" key="4">
    <source>
        <dbReference type="ARBA" id="ARBA00022692"/>
    </source>
</evidence>
<dbReference type="GO" id="GO:0015450">
    <property type="term" value="F:protein-transporting ATPase activity"/>
    <property type="evidence" value="ECO:0007669"/>
    <property type="project" value="InterPro"/>
</dbReference>
<protein>
    <recommendedName>
        <fullName evidence="9 10">Multifunctional fusion protein</fullName>
    </recommendedName>
    <domain>
        <recommendedName>
            <fullName evidence="9">Protein translocase subunit SecD</fullName>
        </recommendedName>
    </domain>
    <domain>
        <recommendedName>
            <fullName evidence="10">Protein-export membrane protein SecF</fullName>
        </recommendedName>
    </domain>
</protein>
<dbReference type="InterPro" id="IPR005791">
    <property type="entry name" value="SecD"/>
</dbReference>
<dbReference type="GO" id="GO:0065002">
    <property type="term" value="P:intracellular protein transmembrane transport"/>
    <property type="evidence" value="ECO:0007669"/>
    <property type="project" value="UniProtKB-UniRule"/>
</dbReference>
<evidence type="ECO:0000256" key="8">
    <source>
        <dbReference type="ARBA" id="ARBA00023136"/>
    </source>
</evidence>
<feature type="transmembrane region" description="Helical" evidence="9">
    <location>
        <begin position="675"/>
        <end position="693"/>
    </location>
</feature>
<feature type="domain" description="SecDF P1 head subdomain" evidence="13">
    <location>
        <begin position="131"/>
        <end position="240"/>
    </location>
</feature>
<dbReference type="NCBIfam" id="TIGR01129">
    <property type="entry name" value="secD"/>
    <property type="match status" value="1"/>
</dbReference>
<dbReference type="RefSeq" id="WP_055945746.1">
    <property type="nucleotide sequence ID" value="NZ_DBGBTA010000287.1"/>
</dbReference>
<feature type="transmembrane region" description="Helical" evidence="9">
    <location>
        <begin position="592"/>
        <end position="614"/>
    </location>
</feature>
<comment type="subunit">
    <text evidence="9">Forms a complex with SecF. Part of the essential Sec protein translocation apparatus which comprises SecA, SecYEG and auxiliary proteins SecDF. Other proteins may also be involved.</text>
</comment>
<evidence type="ECO:0000256" key="10">
    <source>
        <dbReference type="HAMAP-Rule" id="MF_01464"/>
    </source>
</evidence>
<keyword evidence="8 9" id="KW-0472">Membrane</keyword>
<dbReference type="HAMAP" id="MF_01463_B">
    <property type="entry name" value="SecD_B"/>
    <property type="match status" value="1"/>
</dbReference>
<feature type="transmembrane region" description="Helical" evidence="9">
    <location>
        <begin position="568"/>
        <end position="585"/>
    </location>
</feature>
<evidence type="ECO:0000256" key="2">
    <source>
        <dbReference type="ARBA" id="ARBA00022448"/>
    </source>
</evidence>
<dbReference type="InterPro" id="IPR022646">
    <property type="entry name" value="SecD/SecF_CS"/>
</dbReference>
<dbReference type="Pfam" id="PF21760">
    <property type="entry name" value="SecD_1st"/>
    <property type="match status" value="1"/>
</dbReference>
<dbReference type="Proteomes" id="UP000050833">
    <property type="component" value="Unassembled WGS sequence"/>
</dbReference>
<evidence type="ECO:0000313" key="15">
    <source>
        <dbReference type="Proteomes" id="UP000050833"/>
    </source>
</evidence>
<dbReference type="PRINTS" id="PR01755">
    <property type="entry name" value="SECFTRNLCASE"/>
</dbReference>
<evidence type="ECO:0000259" key="12">
    <source>
        <dbReference type="Pfam" id="PF21760"/>
    </source>
</evidence>
<reference evidence="14 15" key="1">
    <citation type="submission" date="2015-10" db="EMBL/GenBank/DDBJ databases">
        <title>Butyribacter intestini gen. nov., sp. nov., a butyric acid-producing bacterium of the family Lachnospiraceae isolated from the human faeces.</title>
        <authorList>
            <person name="Zou Y."/>
            <person name="Xue W."/>
            <person name="Luo G."/>
            <person name="Lv M."/>
        </authorList>
    </citation>
    <scope>NUCLEOTIDE SEQUENCE [LARGE SCALE GENOMIC DNA]</scope>
    <source>
        <strain evidence="14 15">TF01-11</strain>
    </source>
</reference>
<feature type="transmembrane region" description="Helical" evidence="9">
    <location>
        <begin position="288"/>
        <end position="308"/>
    </location>
</feature>
<evidence type="ECO:0000259" key="11">
    <source>
        <dbReference type="Pfam" id="PF02355"/>
    </source>
</evidence>
<keyword evidence="4 9" id="KW-0812">Transmembrane</keyword>
<feature type="transmembrane region" description="Helical" evidence="9">
    <location>
        <begin position="314"/>
        <end position="336"/>
    </location>
</feature>
<dbReference type="InterPro" id="IPR055344">
    <property type="entry name" value="SecD_SecF_C_bact"/>
</dbReference>
<dbReference type="Gene3D" id="1.20.1640.10">
    <property type="entry name" value="Multidrug efflux transporter AcrB transmembrane domain"/>
    <property type="match status" value="2"/>
</dbReference>
<comment type="similarity">
    <text evidence="9">Belongs to the SecD/SecF family. SecD subfamily.</text>
</comment>
<evidence type="ECO:0000256" key="5">
    <source>
        <dbReference type="ARBA" id="ARBA00022927"/>
    </source>
</evidence>
<accession>A0AAW3JQ90</accession>
<dbReference type="InterPro" id="IPR022813">
    <property type="entry name" value="SecD/SecF_arch_bac"/>
</dbReference>
<dbReference type="Gene3D" id="3.30.1360.200">
    <property type="match status" value="1"/>
</dbReference>
<comment type="subunit">
    <text evidence="10">Forms a complex with SecD. Part of the essential Sec protein translocation apparatus which comprises SecA, SecYEG and auxiliary proteins SecDF. Other proteins may also be involved.</text>
</comment>
<dbReference type="NCBIfam" id="TIGR00916">
    <property type="entry name" value="2A0604s01"/>
    <property type="match status" value="1"/>
</dbReference>
<feature type="domain" description="Protein translocase subunit SecDF P1" evidence="12">
    <location>
        <begin position="67"/>
        <end position="123"/>
    </location>
</feature>
<feature type="domain" description="Protein export membrane protein SecD/SecF C-terminal" evidence="11">
    <location>
        <begin position="541"/>
        <end position="727"/>
    </location>
</feature>
<feature type="domain" description="Protein export membrane protein SecD/SecF C-terminal" evidence="11">
    <location>
        <begin position="242"/>
        <end position="412"/>
    </location>
</feature>
<dbReference type="GO" id="GO:0043952">
    <property type="term" value="P:protein transport by the Sec complex"/>
    <property type="evidence" value="ECO:0007669"/>
    <property type="project" value="UniProtKB-UniRule"/>
</dbReference>
<dbReference type="GO" id="GO:0005886">
    <property type="term" value="C:plasma membrane"/>
    <property type="evidence" value="ECO:0007669"/>
    <property type="project" value="UniProtKB-SubCell"/>
</dbReference>
<dbReference type="InterPro" id="IPR005665">
    <property type="entry name" value="SecF_bac"/>
</dbReference>
<evidence type="ECO:0000313" key="14">
    <source>
        <dbReference type="EMBL" id="KQC84258.1"/>
    </source>
</evidence>
<organism evidence="14 15">
    <name type="scientific">Butyribacter intestini</name>
    <dbReference type="NCBI Taxonomy" id="1703332"/>
    <lineage>
        <taxon>Bacteria</taxon>
        <taxon>Bacillati</taxon>
        <taxon>Bacillota</taxon>
        <taxon>Clostridia</taxon>
        <taxon>Lachnospirales</taxon>
        <taxon>Lachnospiraceae</taxon>
        <taxon>Butyribacter</taxon>
    </lineage>
</organism>
<dbReference type="NCBIfam" id="TIGR00966">
    <property type="entry name" value="transloc_SecF"/>
    <property type="match status" value="1"/>
</dbReference>
<evidence type="ECO:0000256" key="3">
    <source>
        <dbReference type="ARBA" id="ARBA00022475"/>
    </source>
</evidence>
<sequence length="741" mass="80167">MKDKKKGLLHLFIIIAIIGLCSYITLVGITSAHKGSAKNIKLGLDLAGGVSITYEATKDNPTATEMKDTIQMMQQRAEVYSTESSVVQVGDNRIEIDIPGVADADEVLKSLGKEGSLDFVAEDDMKLDKKGNPQYTKTVCTGKHIKKAEAGTQQNEVTKNKEYVVELSFNAKGTKLFADATKAAYPTKKKIYIVYDGKVLSAPNVQAEITDGKAVISGSFDTYDKAEELASMIRIGALPVELKEIQSQVVGAQLGQDAIQTSLLAGAIGFALVVIFMLVFYRLPGLAASIALVFYLVLMLVALNGLNITLTLPGVAGIILNIGMAVDANVIIFTRIKEELAKGKSVQTSIKLGFEKALSAIVDGNVTTLIAAFVLYIKGSGTIRGFATTLAMGIILSMFTALYITKYILQAMYSLGVDDVKYFGVEKPRRQIKFVQNRVKFFVISGVLIAGCVVCLIVNKATSGNILNYGLDFLGGTTYDIPFGKDTKIDSSLKKEVESIFAKNSNSNDIVISEVSGSNELNVKTVELTEEQRANVTNELSKKYSIKEKNIQIQSISASVSGEMKRDAVLAVIIAAICMLIYIWFRFKDIVFAGSAVLALLHDVIVVLLVYAAAKISVGNTFIACMLTIVGYSINATIVIFDRIRENIGTRSSITDERLSEIVNDSITQTLTRSINTSLTTFFMVFMLAILGVDSVREFAIPLLAGIVCGAYSSVCITGTLWYTIKKATHNKSGKAAKKAK</sequence>
<dbReference type="Gene3D" id="3.30.70.3400">
    <property type="match status" value="1"/>
</dbReference>
<feature type="transmembrane region" description="Helical" evidence="9">
    <location>
        <begin position="263"/>
        <end position="281"/>
    </location>
</feature>
<comment type="caution">
    <text evidence="14">The sequence shown here is derived from an EMBL/GenBank/DDBJ whole genome shotgun (WGS) entry which is preliminary data.</text>
</comment>
<dbReference type="HAMAP" id="MF_01464_B">
    <property type="entry name" value="SecF_B"/>
    <property type="match status" value="1"/>
</dbReference>
<dbReference type="SUPFAM" id="SSF82866">
    <property type="entry name" value="Multidrug efflux transporter AcrB transmembrane domain"/>
    <property type="match status" value="2"/>
</dbReference>
<dbReference type="Pfam" id="PF22599">
    <property type="entry name" value="SecDF_P1_head"/>
    <property type="match status" value="1"/>
</dbReference>
<gene>
    <name evidence="9" type="primary">secD</name>
    <name evidence="10" type="synonym">secF</name>
    <name evidence="14" type="ORF">APZ18_13175</name>
</gene>
<feature type="transmembrane region" description="Helical" evidence="9">
    <location>
        <begin position="439"/>
        <end position="459"/>
    </location>
</feature>
<keyword evidence="6 9" id="KW-1133">Transmembrane helix</keyword>
<comment type="caution">
    <text evidence="9">Lacks conserved residue(s) required for the propagation of feature annotation.</text>
</comment>
<dbReference type="InterPro" id="IPR054384">
    <property type="entry name" value="SecDF_P1_head"/>
</dbReference>
<dbReference type="AlphaFoldDB" id="A0AAW3JQ90"/>
<evidence type="ECO:0000259" key="13">
    <source>
        <dbReference type="Pfam" id="PF22599"/>
    </source>
</evidence>
<dbReference type="Pfam" id="PF02355">
    <property type="entry name" value="SecD_SecF_C"/>
    <property type="match status" value="2"/>
</dbReference>
<dbReference type="InterPro" id="IPR022645">
    <property type="entry name" value="SecD/SecF_bac"/>
</dbReference>
<feature type="transmembrane region" description="Helical" evidence="9">
    <location>
        <begin position="699"/>
        <end position="725"/>
    </location>
</feature>
<proteinExistence type="inferred from homology"/>
<keyword evidence="7 9" id="KW-0811">Translocation</keyword>
<name>A0AAW3JQ90_9FIRM</name>
<evidence type="ECO:0000256" key="9">
    <source>
        <dbReference type="HAMAP-Rule" id="MF_01463"/>
    </source>
</evidence>
<keyword evidence="5 9" id="KW-0653">Protein transport</keyword>
<dbReference type="EMBL" id="LLKB01000006">
    <property type="protein sequence ID" value="KQC84258.1"/>
    <property type="molecule type" value="Genomic_DNA"/>
</dbReference>
<dbReference type="PANTHER" id="PTHR30081:SF1">
    <property type="entry name" value="PROTEIN TRANSLOCASE SUBUNIT SECD"/>
    <property type="match status" value="1"/>
</dbReference>
<keyword evidence="3 9" id="KW-1003">Cell membrane</keyword>
<dbReference type="PANTHER" id="PTHR30081">
    <property type="entry name" value="PROTEIN-EXPORT MEMBRANE PROTEIN SEC"/>
    <property type="match status" value="1"/>
</dbReference>
<dbReference type="Pfam" id="PF07549">
    <property type="entry name" value="Sec_GG"/>
    <property type="match status" value="2"/>
</dbReference>
<comment type="similarity">
    <text evidence="10">Belongs to the SecD/SecF family. SecF subfamily.</text>
</comment>
<comment type="function">
    <text evidence="9">Part of the Sec protein translocase complex. Interacts with the SecYEG preprotein conducting channel. SecDF uses the proton motive force (PMF) to complete protein translocation after the ATP-dependent function of SecA.</text>
</comment>
<feature type="transmembrane region" description="Helical" evidence="9">
    <location>
        <begin position="620"/>
        <end position="641"/>
    </location>
</feature>
<dbReference type="InterPro" id="IPR048631">
    <property type="entry name" value="SecD_1st"/>
</dbReference>
<keyword evidence="2 9" id="KW-0813">Transport</keyword>
<comment type="subcellular location">
    <subcellularLocation>
        <location evidence="1 9">Cell membrane</location>
        <topology evidence="1 9">Multi-pass membrane protein</topology>
    </subcellularLocation>
</comment>
<feature type="transmembrane region" description="Helical" evidence="9">
    <location>
        <begin position="7"/>
        <end position="29"/>
    </location>
</feature>
<feature type="transmembrane region" description="Helical" evidence="9">
    <location>
        <begin position="383"/>
        <end position="404"/>
    </location>
</feature>
<feature type="transmembrane region" description="Helical" evidence="9">
    <location>
        <begin position="357"/>
        <end position="377"/>
    </location>
</feature>
<dbReference type="GO" id="GO:0006605">
    <property type="term" value="P:protein targeting"/>
    <property type="evidence" value="ECO:0007669"/>
    <property type="project" value="UniProtKB-UniRule"/>
</dbReference>
<keyword evidence="15" id="KW-1185">Reference proteome</keyword>
<evidence type="ECO:0000256" key="7">
    <source>
        <dbReference type="ARBA" id="ARBA00023010"/>
    </source>
</evidence>